<protein>
    <recommendedName>
        <fullName evidence="6">Pentatricopeptide repeat-containing protein</fullName>
    </recommendedName>
</protein>
<reference evidence="4" key="2">
    <citation type="journal article" date="2022" name="Hortic Res">
        <title>The genome of Dioscorea zingiberensis sheds light on the biosynthesis, origin and evolution of the medicinally important diosgenin saponins.</title>
        <authorList>
            <person name="Li Y."/>
            <person name="Tan C."/>
            <person name="Li Z."/>
            <person name="Guo J."/>
            <person name="Li S."/>
            <person name="Chen X."/>
            <person name="Wang C."/>
            <person name="Dai X."/>
            <person name="Yang H."/>
            <person name="Song W."/>
            <person name="Hou L."/>
            <person name="Xu J."/>
            <person name="Tong Z."/>
            <person name="Xu A."/>
            <person name="Yuan X."/>
            <person name="Wang W."/>
            <person name="Yang Q."/>
            <person name="Chen L."/>
            <person name="Sun Z."/>
            <person name="Wang K."/>
            <person name="Pan B."/>
            <person name="Chen J."/>
            <person name="Bao Y."/>
            <person name="Liu F."/>
            <person name="Qi X."/>
            <person name="Gang D.R."/>
            <person name="Wen J."/>
            <person name="Li J."/>
        </authorList>
    </citation>
    <scope>NUCLEOTIDE SEQUENCE</scope>
    <source>
        <strain evidence="4">Dzin_1.0</strain>
    </source>
</reference>
<evidence type="ECO:0000256" key="2">
    <source>
        <dbReference type="PROSITE-ProRule" id="PRU00708"/>
    </source>
</evidence>
<dbReference type="PROSITE" id="PS51375">
    <property type="entry name" value="PPR"/>
    <property type="match status" value="1"/>
</dbReference>
<dbReference type="PANTHER" id="PTHR47926">
    <property type="entry name" value="PENTATRICOPEPTIDE REPEAT-CONTAINING PROTEIN"/>
    <property type="match status" value="1"/>
</dbReference>
<reference evidence="4" key="1">
    <citation type="submission" date="2021-03" db="EMBL/GenBank/DDBJ databases">
        <authorList>
            <person name="Li Z."/>
            <person name="Yang C."/>
        </authorList>
    </citation>
    <scope>NUCLEOTIDE SEQUENCE</scope>
    <source>
        <strain evidence="4">Dzin_1.0</strain>
        <tissue evidence="4">Leaf</tissue>
    </source>
</reference>
<dbReference type="OrthoDB" id="775639at2759"/>
<dbReference type="InterPro" id="IPR002885">
    <property type="entry name" value="PPR_rpt"/>
</dbReference>
<dbReference type="EMBL" id="JAGGNH010000002">
    <property type="protein sequence ID" value="KAJ0983028.1"/>
    <property type="molecule type" value="Genomic_DNA"/>
</dbReference>
<feature type="region of interest" description="Disordered" evidence="3">
    <location>
        <begin position="187"/>
        <end position="207"/>
    </location>
</feature>
<evidence type="ECO:0008006" key="6">
    <source>
        <dbReference type="Google" id="ProtNLM"/>
    </source>
</evidence>
<proteinExistence type="predicted"/>
<dbReference type="InterPro" id="IPR011990">
    <property type="entry name" value="TPR-like_helical_dom_sf"/>
</dbReference>
<evidence type="ECO:0000256" key="3">
    <source>
        <dbReference type="SAM" id="MobiDB-lite"/>
    </source>
</evidence>
<evidence type="ECO:0000256" key="1">
    <source>
        <dbReference type="ARBA" id="ARBA00022737"/>
    </source>
</evidence>
<dbReference type="GO" id="GO:0003723">
    <property type="term" value="F:RNA binding"/>
    <property type="evidence" value="ECO:0007669"/>
    <property type="project" value="InterPro"/>
</dbReference>
<evidence type="ECO:0000313" key="4">
    <source>
        <dbReference type="EMBL" id="KAJ0983028.1"/>
    </source>
</evidence>
<dbReference type="AlphaFoldDB" id="A0A9D5HNG8"/>
<feature type="compositionally biased region" description="Basic and acidic residues" evidence="3">
    <location>
        <begin position="187"/>
        <end position="198"/>
    </location>
</feature>
<evidence type="ECO:0000313" key="5">
    <source>
        <dbReference type="Proteomes" id="UP001085076"/>
    </source>
</evidence>
<organism evidence="4 5">
    <name type="scientific">Dioscorea zingiberensis</name>
    <dbReference type="NCBI Taxonomy" id="325984"/>
    <lineage>
        <taxon>Eukaryota</taxon>
        <taxon>Viridiplantae</taxon>
        <taxon>Streptophyta</taxon>
        <taxon>Embryophyta</taxon>
        <taxon>Tracheophyta</taxon>
        <taxon>Spermatophyta</taxon>
        <taxon>Magnoliopsida</taxon>
        <taxon>Liliopsida</taxon>
        <taxon>Dioscoreales</taxon>
        <taxon>Dioscoreaceae</taxon>
        <taxon>Dioscorea</taxon>
    </lineage>
</organism>
<keyword evidence="5" id="KW-1185">Reference proteome</keyword>
<sequence length="207" mass="23323">MYSRSDCIGDASIVFERIAEKDLVSWGSIIAALAQKGHQLKALHLFKQMLDIGDKHDLAARRVCNKVQIGKRATEGRSRIEVKGETSTVKTKDAAAKKLLKPLRTQQCAVETSDYMDQVLSDYRRRLEQLLPPSTVRRHAALRERFADTIAIAKKKILQLDSIEAHMKKVIEQQALEAKQKEELEKLEAEEKAAEDPMKTGVAERSS</sequence>
<name>A0A9D5HNG8_9LILI</name>
<keyword evidence="1" id="KW-0677">Repeat</keyword>
<dbReference type="InterPro" id="IPR046960">
    <property type="entry name" value="PPR_At4g14850-like_plant"/>
</dbReference>
<dbReference type="Gene3D" id="1.25.40.10">
    <property type="entry name" value="Tetratricopeptide repeat domain"/>
    <property type="match status" value="1"/>
</dbReference>
<dbReference type="GO" id="GO:0009451">
    <property type="term" value="P:RNA modification"/>
    <property type="evidence" value="ECO:0007669"/>
    <property type="project" value="InterPro"/>
</dbReference>
<feature type="repeat" description="PPR" evidence="2">
    <location>
        <begin position="22"/>
        <end position="56"/>
    </location>
</feature>
<comment type="caution">
    <text evidence="4">The sequence shown here is derived from an EMBL/GenBank/DDBJ whole genome shotgun (WGS) entry which is preliminary data.</text>
</comment>
<dbReference type="Proteomes" id="UP001085076">
    <property type="component" value="Miscellaneous, Linkage group lg02"/>
</dbReference>
<gene>
    <name evidence="4" type="ORF">J5N97_011283</name>
</gene>
<accession>A0A9D5HNG8</accession>